<evidence type="ECO:0000313" key="4">
    <source>
        <dbReference type="Proteomes" id="UP000308230"/>
    </source>
</evidence>
<proteinExistence type="inferred from homology"/>
<sequence>MVSVITSTVRQEFIDNVFQNFECQLWEDKELIIILNRNDMDITEWKEKASGKENIQIYQLPQHYTLGDCLNFGVEKANYDYIAKFDDDDYYSPYYLKTMLPIFNEVDTDIIGKTTFYAYMNNEKKLIIKRPGKEHTFTKWIAGGTIIFKKAVYETVKFGKRRVGSDVDFLKDCLNKGFKIYAGSKNNYVMIRRNSREHTWKIDNDLFMRRKGKIVAYTNDYKDITTKDDIY</sequence>
<organism evidence="3 4">
    <name type="scientific">Exobacillus caeni</name>
    <dbReference type="NCBI Taxonomy" id="2574798"/>
    <lineage>
        <taxon>Bacteria</taxon>
        <taxon>Bacillati</taxon>
        <taxon>Bacillota</taxon>
        <taxon>Bacilli</taxon>
        <taxon>Bacillales</taxon>
        <taxon>Guptibacillaceae</taxon>
        <taxon>Exobacillus</taxon>
    </lineage>
</organism>
<dbReference type="SUPFAM" id="SSF53448">
    <property type="entry name" value="Nucleotide-diphospho-sugar transferases"/>
    <property type="match status" value="1"/>
</dbReference>
<protein>
    <submittedName>
        <fullName evidence="3">Glycosyltransferase</fullName>
    </submittedName>
</protein>
<accession>A0A5R9F5H8</accession>
<reference evidence="3 4" key="1">
    <citation type="submission" date="2019-04" db="EMBL/GenBank/DDBJ databases">
        <title>Bacillus caeni sp. nov., a bacterium isolated from mangrove sediment.</title>
        <authorList>
            <person name="Huang H."/>
            <person name="Mo K."/>
            <person name="Hu Y."/>
        </authorList>
    </citation>
    <scope>NUCLEOTIDE SEQUENCE [LARGE SCALE GENOMIC DNA]</scope>
    <source>
        <strain evidence="3 4">HB172195</strain>
    </source>
</reference>
<dbReference type="PANTHER" id="PTHR43685">
    <property type="entry name" value="GLYCOSYLTRANSFERASE"/>
    <property type="match status" value="1"/>
</dbReference>
<keyword evidence="3" id="KW-0808">Transferase</keyword>
<dbReference type="AlphaFoldDB" id="A0A5R9F5H8"/>
<comment type="similarity">
    <text evidence="1">Belongs to the glycosyltransferase 2 family.</text>
</comment>
<dbReference type="RefSeq" id="WP_138127096.1">
    <property type="nucleotide sequence ID" value="NZ_SWLG01000008.1"/>
</dbReference>
<evidence type="ECO:0000313" key="3">
    <source>
        <dbReference type="EMBL" id="TLS36898.1"/>
    </source>
</evidence>
<evidence type="ECO:0000259" key="2">
    <source>
        <dbReference type="Pfam" id="PF00535"/>
    </source>
</evidence>
<dbReference type="Proteomes" id="UP000308230">
    <property type="component" value="Unassembled WGS sequence"/>
</dbReference>
<dbReference type="InterPro" id="IPR050834">
    <property type="entry name" value="Glycosyltransf_2"/>
</dbReference>
<dbReference type="GO" id="GO:0016740">
    <property type="term" value="F:transferase activity"/>
    <property type="evidence" value="ECO:0007669"/>
    <property type="project" value="UniProtKB-KW"/>
</dbReference>
<feature type="domain" description="Glycosyltransferase 2-like" evidence="2">
    <location>
        <begin position="10"/>
        <end position="137"/>
    </location>
</feature>
<dbReference type="Gene3D" id="3.90.550.10">
    <property type="entry name" value="Spore Coat Polysaccharide Biosynthesis Protein SpsA, Chain A"/>
    <property type="match status" value="1"/>
</dbReference>
<dbReference type="InterPro" id="IPR029044">
    <property type="entry name" value="Nucleotide-diphossugar_trans"/>
</dbReference>
<dbReference type="EMBL" id="SWLG01000008">
    <property type="protein sequence ID" value="TLS36898.1"/>
    <property type="molecule type" value="Genomic_DNA"/>
</dbReference>
<keyword evidence="4" id="KW-1185">Reference proteome</keyword>
<dbReference type="PANTHER" id="PTHR43685:SF11">
    <property type="entry name" value="GLYCOSYLTRANSFERASE TAGX-RELATED"/>
    <property type="match status" value="1"/>
</dbReference>
<comment type="caution">
    <text evidence="3">The sequence shown here is derived from an EMBL/GenBank/DDBJ whole genome shotgun (WGS) entry which is preliminary data.</text>
</comment>
<dbReference type="InterPro" id="IPR001173">
    <property type="entry name" value="Glyco_trans_2-like"/>
</dbReference>
<dbReference type="OrthoDB" id="6713581at2"/>
<name>A0A5R9F5H8_9BACL</name>
<gene>
    <name evidence="3" type="ORF">FCL54_13155</name>
</gene>
<evidence type="ECO:0000256" key="1">
    <source>
        <dbReference type="ARBA" id="ARBA00006739"/>
    </source>
</evidence>
<dbReference type="Pfam" id="PF00535">
    <property type="entry name" value="Glycos_transf_2"/>
    <property type="match status" value="1"/>
</dbReference>